<dbReference type="Pfam" id="PF07727">
    <property type="entry name" value="RVT_2"/>
    <property type="match status" value="1"/>
</dbReference>
<dbReference type="EMBL" id="BKCJ010004993">
    <property type="protein sequence ID" value="GEU64283.1"/>
    <property type="molecule type" value="Genomic_DNA"/>
</dbReference>
<keyword evidence="3" id="KW-0064">Aspartyl protease</keyword>
<feature type="region of interest" description="Disordered" evidence="6">
    <location>
        <begin position="1370"/>
        <end position="1398"/>
    </location>
</feature>
<keyword evidence="2" id="KW-0479">Metal-binding</keyword>
<sequence length="2273" mass="255931">MMTYSMGRPDPHYCGLSWYWATAYGNGRTAPRVAATGSLASSLGTDQEYLKARITLSSGHKVRPNFCINIKILAEDKTPQRIMTDVIGKVLKGYLMEYPLPNGSCALFLRDWSGSEVKLVLHHNISSYTPMLAKAIKEQGIVYASRVKLIHHATRNYLECTPLTMIESNSDTDEKTYIGRLLIPIFTHDNLLESKPMMTGEFNPEILGVEYPEPIRSDTRILLPHLAEVISEASTSGCASTSFVPSIIDGNDPYDFVFDGLPKAHRSVAPTTVEQRLARKNELKARGTLLMALPDKYQLKFNTHKDVKALMEAIEKRLQKLISQLEILRVSLSQEDINLKFFRSLPSEWRTHTLIWRNKTDLEKQSLDDLFNSLKIYEAELMSSSSASTSTQNIAFVSTSNTDSTNEPVSVATSVSAVSAKIPVSALPNVDSLSNAVIYLFFASQYNSPQLDNDDLKQIDADDLEEMDLKWKMAMLTVRARRFLQRTGRNLGANGPTSMGLICPRWRVITSIRKDTLQGSVDKEPTNYALMAFSSSSSSSDNEVVSCSKACTKAYATLQSHYDKMIVDYKKSQFDVISYQTCLESVEARLLVYQQNEYVFEEDIKLLKLEVHLRDNALVSLRQNIGKAEQERDDLKLKLEKFQTSSKNLSELLASQTNDKTGLGYNSQVFTRAMFDCDDYLSSRSDESLPPSPTYDRYQSDNGYHAVPPPYTGTFMPPKPDLVFNKGHNDVETDHPAFNVKLSPTKPDNDLSHTHRPSTPIIEDQVSDSEDESETKTPQNVHSFVQPTEQVKSPRPSVQYVETSIPTVTSKTAIPQPTSNGKRRNIKACFVCKSLDHLIKDCDYHEKKLAQPTARNHAKRGNHKQYAPMTLPNPQRHVVPAAVLPQSKLVPITAVRPVTTSVPKTSVTRPRQAKTIVTKPNSPPRRPINRSPSPKASNFPPNVTVVKASMVNAAQVVQGKWEWKPKCPVLDHVSRNTSASITLKRFDYNDALGRSKSDKGVTDSGYSRHMTENMSYLSDFEELNGGYVGFGGNPKGGKIFGKGKIKTGKLDFDDVYFVNELKFNLFSVLHMCDKKNNVIFTDTKCLVLSPEFKLPDENQVLLRVTRENNMYNVNLKNIVPFVDLTCLFANATLDESNLWHRRLGHINFKTMNTLVKGLENQLSLKVKVIRSDNGTEFKNNDLNQFCGMKGIKREFSVPRTPQQKGIAKRKNRTLIEAARTMLADSLLPIPFWAEAVNTACYVQNRVLVTKPQNKTPYELLHGRTLSISFMRPFGYHVTILNTLDSLGKFDRKVDEGFLVGYSNTDGDAAFDEKEPEFEGKKPESEVNVSPSSSAQSNKHDDKTKREAKGKSPVESLTRYRNLSAEFEDFSDNSINEDNAADTSQLPDDPNMPELKDITYSDDEDDVGAEADFNNLETSITVSPIPTTRVYKDHHKNLRGYIKLLKIQVGLKLCRRSFFNSKCKRNKAQLVAQGHTHEEGIDYKEVFAPVARIEAIRLFLAYASFMGFMMYQMNVKSAFLYGTIKEEVYVCQPPGFKDPDYPDKVYKVVKALYGLHQALRAWYETLANYLLENGFQRGKIDQTLFIKSQKGDILLVQIYVDDIVFGSTNKYLCKAFEKLMKDKFQMSSMGELTFFLDGKSASTPIDTDKPLLKNPDGEDVDVHTYRSMIGSLMYLTSSRPDIMPFAPIIEDWVSDSEVESETKIPQNVPSFVQPTKQIKSPRPSVKHVETFIPTANSKTAIPKPTRNGKYRNRKARFVCKSLDHLIKDCDYHEKKLAQTTARNHAKRGTHKQDAQMILLNPQRHVVPAAVLTQSKLVPIPAVRPVTTAVPKINLISPRQAKTIVTKPNSSPRRHIHHSPSPKANNFPLKVTAVKALMVNAAKGNMSYMSDFEELNGGYIAFGGNPKGGKISEKGKTRTGKLDFDDVYFVKELKFNLFSVSHMCNKKNSVLFTDTDCLVLSLEFKLPDENQVLLRVPRKNSMYYVNLKNIVPSGDLTCLFEKATLDESNLWHRRLGYINFKTMNKLVKGIENQLSLKVKVIRSDNGTELKNNDLNQFCGMKGIKREFSAPRTPQQNGIAERKNKTLIKAVRTMLADSLLPILFWAEAVNTACYVQNRVLVTKPQNKTPYELLHGRTPSIGFMLPFGCPVTILNTLDSLGKFDGKVDEGFLVGYSVSSKAFRVFNSQWLLGWWGEVMWSGKNDEKLGNRRVPPEAIKRATNNTSQMKSFEGLQFSDVSENIHIPDSAFEILTNGFNTSATAFFICCPQRHILIKLL</sequence>
<feature type="compositionally biased region" description="Polar residues" evidence="6">
    <location>
        <begin position="1371"/>
        <end position="1385"/>
    </location>
</feature>
<evidence type="ECO:0000256" key="6">
    <source>
        <dbReference type="SAM" id="MobiDB-lite"/>
    </source>
</evidence>
<evidence type="ECO:0000259" key="7">
    <source>
        <dbReference type="PROSITE" id="PS50994"/>
    </source>
</evidence>
<dbReference type="InterPro" id="IPR001584">
    <property type="entry name" value="Integrase_cat-core"/>
</dbReference>
<evidence type="ECO:0000256" key="1">
    <source>
        <dbReference type="ARBA" id="ARBA00022670"/>
    </source>
</evidence>
<evidence type="ECO:0000256" key="2">
    <source>
        <dbReference type="ARBA" id="ARBA00022723"/>
    </source>
</evidence>
<keyword evidence="4" id="KW-0378">Hydrolase</keyword>
<feature type="region of interest" description="Disordered" evidence="6">
    <location>
        <begin position="734"/>
        <end position="781"/>
    </location>
</feature>
<feature type="region of interest" description="Disordered" evidence="6">
    <location>
        <begin position="902"/>
        <end position="939"/>
    </location>
</feature>
<dbReference type="PROSITE" id="PS50994">
    <property type="entry name" value="INTEGRASE"/>
    <property type="match status" value="2"/>
</dbReference>
<dbReference type="Gene3D" id="3.30.420.10">
    <property type="entry name" value="Ribonuclease H-like superfamily/Ribonuclease H"/>
    <property type="match status" value="2"/>
</dbReference>
<dbReference type="GO" id="GO:0004190">
    <property type="term" value="F:aspartic-type endopeptidase activity"/>
    <property type="evidence" value="ECO:0007669"/>
    <property type="project" value="UniProtKB-KW"/>
</dbReference>
<evidence type="ECO:0000313" key="8">
    <source>
        <dbReference type="EMBL" id="GEU64283.1"/>
    </source>
</evidence>
<feature type="region of interest" description="Disordered" evidence="6">
    <location>
        <begin position="1304"/>
        <end position="1354"/>
    </location>
</feature>
<accession>A0A6L2LR55</accession>
<gene>
    <name evidence="8" type="ORF">Tci_036261</name>
</gene>
<name>A0A6L2LR55_TANCI</name>
<dbReference type="SUPFAM" id="SSF56672">
    <property type="entry name" value="DNA/RNA polymerases"/>
    <property type="match status" value="1"/>
</dbReference>
<dbReference type="Pfam" id="PF22936">
    <property type="entry name" value="Pol_BBD"/>
    <property type="match status" value="1"/>
</dbReference>
<evidence type="ECO:0000256" key="3">
    <source>
        <dbReference type="ARBA" id="ARBA00022750"/>
    </source>
</evidence>
<dbReference type="Pfam" id="PF13976">
    <property type="entry name" value="gag_pre-integrs"/>
    <property type="match status" value="2"/>
</dbReference>
<dbReference type="GO" id="GO:0015074">
    <property type="term" value="P:DNA integration"/>
    <property type="evidence" value="ECO:0007669"/>
    <property type="project" value="InterPro"/>
</dbReference>
<dbReference type="PANTHER" id="PTHR42648">
    <property type="entry name" value="TRANSPOSASE, PUTATIVE-RELATED"/>
    <property type="match status" value="1"/>
</dbReference>
<reference evidence="8" key="1">
    <citation type="journal article" date="2019" name="Sci. Rep.">
        <title>Draft genome of Tanacetum cinerariifolium, the natural source of mosquito coil.</title>
        <authorList>
            <person name="Yamashiro T."/>
            <person name="Shiraishi A."/>
            <person name="Satake H."/>
            <person name="Nakayama K."/>
        </authorList>
    </citation>
    <scope>NUCLEOTIDE SEQUENCE</scope>
</reference>
<proteinExistence type="predicted"/>
<dbReference type="InterPro" id="IPR039537">
    <property type="entry name" value="Retrotran_Ty1/copia-like"/>
</dbReference>
<dbReference type="GO" id="GO:0003676">
    <property type="term" value="F:nucleic acid binding"/>
    <property type="evidence" value="ECO:0007669"/>
    <property type="project" value="InterPro"/>
</dbReference>
<feature type="compositionally biased region" description="Low complexity" evidence="6">
    <location>
        <begin position="1325"/>
        <end position="1336"/>
    </location>
</feature>
<dbReference type="GO" id="GO:0046872">
    <property type="term" value="F:metal ion binding"/>
    <property type="evidence" value="ECO:0007669"/>
    <property type="project" value="UniProtKB-KW"/>
</dbReference>
<feature type="coiled-coil region" evidence="5">
    <location>
        <begin position="618"/>
        <end position="645"/>
    </location>
</feature>
<evidence type="ECO:0000256" key="4">
    <source>
        <dbReference type="ARBA" id="ARBA00022801"/>
    </source>
</evidence>
<dbReference type="InterPro" id="IPR054722">
    <property type="entry name" value="PolX-like_BBD"/>
</dbReference>
<keyword evidence="5" id="KW-0175">Coiled coil</keyword>
<dbReference type="InterPro" id="IPR012337">
    <property type="entry name" value="RNaseH-like_sf"/>
</dbReference>
<feature type="compositionally biased region" description="Basic and acidic residues" evidence="6">
    <location>
        <begin position="1337"/>
        <end position="1351"/>
    </location>
</feature>
<evidence type="ECO:0000256" key="5">
    <source>
        <dbReference type="SAM" id="Coils"/>
    </source>
</evidence>
<protein>
    <submittedName>
        <fullName evidence="8">Putative ribonuclease H-like domain-containing protein</fullName>
    </submittedName>
</protein>
<keyword evidence="1" id="KW-0645">Protease</keyword>
<dbReference type="InterPro" id="IPR025724">
    <property type="entry name" value="GAG-pre-integrase_dom"/>
</dbReference>
<organism evidence="8">
    <name type="scientific">Tanacetum cinerariifolium</name>
    <name type="common">Dalmatian daisy</name>
    <name type="synonym">Chrysanthemum cinerariifolium</name>
    <dbReference type="NCBI Taxonomy" id="118510"/>
    <lineage>
        <taxon>Eukaryota</taxon>
        <taxon>Viridiplantae</taxon>
        <taxon>Streptophyta</taxon>
        <taxon>Embryophyta</taxon>
        <taxon>Tracheophyta</taxon>
        <taxon>Spermatophyta</taxon>
        <taxon>Magnoliopsida</taxon>
        <taxon>eudicotyledons</taxon>
        <taxon>Gunneridae</taxon>
        <taxon>Pentapetalae</taxon>
        <taxon>asterids</taxon>
        <taxon>campanulids</taxon>
        <taxon>Asterales</taxon>
        <taxon>Asteraceae</taxon>
        <taxon>Asteroideae</taxon>
        <taxon>Anthemideae</taxon>
        <taxon>Anthemidinae</taxon>
        <taxon>Tanacetum</taxon>
    </lineage>
</organism>
<feature type="domain" description="Integrase catalytic" evidence="7">
    <location>
        <begin position="1971"/>
        <end position="2134"/>
    </location>
</feature>
<comment type="caution">
    <text evidence="8">The sequence shown here is derived from an EMBL/GenBank/DDBJ whole genome shotgun (WGS) entry which is preliminary data.</text>
</comment>
<feature type="coiled-coil region" evidence="5">
    <location>
        <begin position="304"/>
        <end position="331"/>
    </location>
</feature>
<dbReference type="InterPro" id="IPR013103">
    <property type="entry name" value="RVT_2"/>
</dbReference>
<dbReference type="InterPro" id="IPR043502">
    <property type="entry name" value="DNA/RNA_pol_sf"/>
</dbReference>
<dbReference type="PANTHER" id="PTHR42648:SF32">
    <property type="entry name" value="RIBONUCLEASE H-LIKE DOMAIN, GAG-PRE-INTEGRASE DOMAIN PROTEIN-RELATED"/>
    <property type="match status" value="1"/>
</dbReference>
<dbReference type="SUPFAM" id="SSF53098">
    <property type="entry name" value="Ribonuclease H-like"/>
    <property type="match status" value="2"/>
</dbReference>
<feature type="compositionally biased region" description="Basic and acidic residues" evidence="6">
    <location>
        <begin position="1310"/>
        <end position="1324"/>
    </location>
</feature>
<feature type="region of interest" description="Disordered" evidence="6">
    <location>
        <begin position="682"/>
        <end position="701"/>
    </location>
</feature>
<dbReference type="InterPro" id="IPR036397">
    <property type="entry name" value="RNaseH_sf"/>
</dbReference>
<dbReference type="GO" id="GO:0006508">
    <property type="term" value="P:proteolysis"/>
    <property type="evidence" value="ECO:0007669"/>
    <property type="project" value="UniProtKB-KW"/>
</dbReference>
<feature type="domain" description="Integrase catalytic" evidence="7">
    <location>
        <begin position="1103"/>
        <end position="1264"/>
    </location>
</feature>